<comment type="caution">
    <text evidence="1">The sequence shown here is derived from an EMBL/GenBank/DDBJ whole genome shotgun (WGS) entry which is preliminary data.</text>
</comment>
<accession>A0ABR6ZLD1</accession>
<evidence type="ECO:0000313" key="2">
    <source>
        <dbReference type="Proteomes" id="UP000650424"/>
    </source>
</evidence>
<sequence length="78" mass="8790">MQTQDQEFIANAIRHYLQQRPNSADTAEGINHFWINWPGDVLPTSVVLPVLENMRTAGELESVVVGGRTIWRAARSDN</sequence>
<evidence type="ECO:0000313" key="1">
    <source>
        <dbReference type="EMBL" id="MBC3916697.1"/>
    </source>
</evidence>
<dbReference type="Proteomes" id="UP000650424">
    <property type="component" value="Unassembled WGS sequence"/>
</dbReference>
<organism evidence="1 2">
    <name type="scientific">Undibacterium hunanense</name>
    <dbReference type="NCBI Taxonomy" id="2762292"/>
    <lineage>
        <taxon>Bacteria</taxon>
        <taxon>Pseudomonadati</taxon>
        <taxon>Pseudomonadota</taxon>
        <taxon>Betaproteobacteria</taxon>
        <taxon>Burkholderiales</taxon>
        <taxon>Oxalobacteraceae</taxon>
        <taxon>Undibacterium</taxon>
    </lineage>
</organism>
<gene>
    <name evidence="1" type="ORF">H8L32_04290</name>
</gene>
<dbReference type="EMBL" id="JACOGF010000002">
    <property type="protein sequence ID" value="MBC3916697.1"/>
    <property type="molecule type" value="Genomic_DNA"/>
</dbReference>
<proteinExistence type="predicted"/>
<dbReference type="RefSeq" id="WP_186945943.1">
    <property type="nucleotide sequence ID" value="NZ_JACOGF010000002.1"/>
</dbReference>
<name>A0ABR6ZLD1_9BURK</name>
<protein>
    <submittedName>
        <fullName evidence="1">Uncharacterized protein</fullName>
    </submittedName>
</protein>
<keyword evidence="2" id="KW-1185">Reference proteome</keyword>
<reference evidence="1 2" key="1">
    <citation type="submission" date="2020-08" db="EMBL/GenBank/DDBJ databases">
        <title>Novel species isolated from subtropical streams in China.</title>
        <authorList>
            <person name="Lu H."/>
        </authorList>
    </citation>
    <scope>NUCLEOTIDE SEQUENCE [LARGE SCALE GENOMIC DNA]</scope>
    <source>
        <strain evidence="1 2">CY18W</strain>
    </source>
</reference>